<dbReference type="InterPro" id="IPR036594">
    <property type="entry name" value="Meth_synthase_dom"/>
</dbReference>
<dbReference type="RefSeq" id="WP_022302778.1">
    <property type="nucleotide sequence ID" value="NZ_JACRTP010000007.1"/>
</dbReference>
<dbReference type="Pfam" id="PF02310">
    <property type="entry name" value="B12-binding"/>
    <property type="match status" value="1"/>
</dbReference>
<dbReference type="EMBL" id="JACRTP010000007">
    <property type="protein sequence ID" value="MBC8629728.1"/>
    <property type="molecule type" value="Genomic_DNA"/>
</dbReference>
<name>A0ABR7PER8_9FIRM</name>
<evidence type="ECO:0000256" key="1">
    <source>
        <dbReference type="ARBA" id="ARBA00022723"/>
    </source>
</evidence>
<feature type="domain" description="B12-binding" evidence="3">
    <location>
        <begin position="88"/>
        <end position="211"/>
    </location>
</feature>
<dbReference type="InterPro" id="IPR036724">
    <property type="entry name" value="Cobalamin-bd_sf"/>
</dbReference>
<dbReference type="PANTHER" id="PTHR45833:SF1">
    <property type="entry name" value="METHIONINE SYNTHASE"/>
    <property type="match status" value="1"/>
</dbReference>
<evidence type="ECO:0000313" key="5">
    <source>
        <dbReference type="EMBL" id="MBC8629728.1"/>
    </source>
</evidence>
<dbReference type="Gene3D" id="3.40.50.280">
    <property type="entry name" value="Cobalamin-binding domain"/>
    <property type="match status" value="1"/>
</dbReference>
<dbReference type="PROSITE" id="PS51337">
    <property type="entry name" value="B12_BINDING_NTER"/>
    <property type="match status" value="1"/>
</dbReference>
<feature type="domain" description="B12-binding N-terminal" evidence="4">
    <location>
        <begin position="1"/>
        <end position="88"/>
    </location>
</feature>
<protein>
    <submittedName>
        <fullName evidence="5">Cobalamin B12-binding domain-containing protein</fullName>
    </submittedName>
</protein>
<dbReference type="InterPro" id="IPR050554">
    <property type="entry name" value="Met_Synthase/Corrinoid"/>
</dbReference>
<evidence type="ECO:0000259" key="3">
    <source>
        <dbReference type="PROSITE" id="PS51332"/>
    </source>
</evidence>
<gene>
    <name evidence="5" type="ORF">H8712_14125</name>
</gene>
<dbReference type="SUPFAM" id="SSF47644">
    <property type="entry name" value="Methionine synthase domain"/>
    <property type="match status" value="1"/>
</dbReference>
<dbReference type="Pfam" id="PF02607">
    <property type="entry name" value="B12-binding_2"/>
    <property type="match status" value="1"/>
</dbReference>
<accession>A0ABR7PER8</accession>
<dbReference type="PANTHER" id="PTHR45833">
    <property type="entry name" value="METHIONINE SYNTHASE"/>
    <property type="match status" value="1"/>
</dbReference>
<dbReference type="PROSITE" id="PS51332">
    <property type="entry name" value="B12_BINDING"/>
    <property type="match status" value="1"/>
</dbReference>
<dbReference type="SMART" id="SM01018">
    <property type="entry name" value="B12-binding_2"/>
    <property type="match status" value="1"/>
</dbReference>
<evidence type="ECO:0000313" key="6">
    <source>
        <dbReference type="Proteomes" id="UP000661649"/>
    </source>
</evidence>
<dbReference type="InterPro" id="IPR006158">
    <property type="entry name" value="Cobalamin-bd"/>
</dbReference>
<organism evidence="5 6">
    <name type="scientific">Blautia stercoris</name>
    <dbReference type="NCBI Taxonomy" id="871664"/>
    <lineage>
        <taxon>Bacteria</taxon>
        <taxon>Bacillati</taxon>
        <taxon>Bacillota</taxon>
        <taxon>Clostridia</taxon>
        <taxon>Lachnospirales</taxon>
        <taxon>Lachnospiraceae</taxon>
        <taxon>Blautia</taxon>
    </lineage>
</organism>
<keyword evidence="1" id="KW-0479">Metal-binding</keyword>
<dbReference type="Gene3D" id="1.10.1240.10">
    <property type="entry name" value="Methionine synthase domain"/>
    <property type="match status" value="1"/>
</dbReference>
<dbReference type="Proteomes" id="UP000661649">
    <property type="component" value="Unassembled WGS sequence"/>
</dbReference>
<keyword evidence="6" id="KW-1185">Reference proteome</keyword>
<reference evidence="5 6" key="1">
    <citation type="submission" date="2020-08" db="EMBL/GenBank/DDBJ databases">
        <title>Genome public.</title>
        <authorList>
            <person name="Liu C."/>
            <person name="Sun Q."/>
        </authorList>
    </citation>
    <scope>NUCLEOTIDE SEQUENCE [LARGE SCALE GENOMIC DNA]</scope>
    <source>
        <strain evidence="5 6">3_YM_SP_D4_24.mj</strain>
    </source>
</reference>
<evidence type="ECO:0000256" key="2">
    <source>
        <dbReference type="ARBA" id="ARBA00023285"/>
    </source>
</evidence>
<keyword evidence="2" id="KW-0170">Cobalt</keyword>
<dbReference type="InterPro" id="IPR003759">
    <property type="entry name" value="Cbl-bd_cap"/>
</dbReference>
<proteinExistence type="predicted"/>
<sequence length="211" mass="22939">MTTLELLKEAIEVGHPRDAQALVYQCLEEGLSSSEIIDQAMIPAMKSAGEYYKNNDADIPRILSAARSVRKAYDILQEKFGSLEDESLGTIILGTVEGDLHDVGKNLVALMFRSAGFKVIDLGVDISEKQFLKAVKENPDASIVCISSLLTTALPEMQQVVKSLRKHDPKHKLKIMVGGGAVTEELAKQFGADAYSDSAIEAAEKAKTFII</sequence>
<evidence type="ECO:0000259" key="4">
    <source>
        <dbReference type="PROSITE" id="PS51337"/>
    </source>
</evidence>
<comment type="caution">
    <text evidence="5">The sequence shown here is derived from an EMBL/GenBank/DDBJ whole genome shotgun (WGS) entry which is preliminary data.</text>
</comment>
<dbReference type="SUPFAM" id="SSF52242">
    <property type="entry name" value="Cobalamin (vitamin B12)-binding domain"/>
    <property type="match status" value="1"/>
</dbReference>